<dbReference type="WBParaSite" id="HPBE_0001437601-mRNA-1">
    <property type="protein sequence ID" value="HPBE_0001437601-mRNA-1"/>
    <property type="gene ID" value="HPBE_0001437601"/>
</dbReference>
<dbReference type="AlphaFoldDB" id="A0A183FZZ9"/>
<evidence type="ECO:0000313" key="3">
    <source>
        <dbReference type="Proteomes" id="UP000050761"/>
    </source>
</evidence>
<protein>
    <submittedName>
        <fullName evidence="2 4">Uncharacterized protein</fullName>
    </submittedName>
</protein>
<evidence type="ECO:0000256" key="1">
    <source>
        <dbReference type="SAM" id="MobiDB-lite"/>
    </source>
</evidence>
<name>A0A183FZZ9_HELPZ</name>
<reference evidence="2 3" key="1">
    <citation type="submission" date="2018-11" db="EMBL/GenBank/DDBJ databases">
        <authorList>
            <consortium name="Pathogen Informatics"/>
        </authorList>
    </citation>
    <scope>NUCLEOTIDE SEQUENCE [LARGE SCALE GENOMIC DNA]</scope>
</reference>
<dbReference type="EMBL" id="UZAH01028335">
    <property type="protein sequence ID" value="VDO99444.1"/>
    <property type="molecule type" value="Genomic_DNA"/>
</dbReference>
<gene>
    <name evidence="2" type="ORF">HPBE_LOCUS14377</name>
</gene>
<accession>A0A183FZZ9</accession>
<evidence type="ECO:0000313" key="4">
    <source>
        <dbReference type="WBParaSite" id="HPBE_0001437601-mRNA-1"/>
    </source>
</evidence>
<sequence length="91" mass="10395">MESTERNSRGRSVELDGRRINAVSPMHLGESKMLQSLWKEHQQQQQEQQQQQMQQQASSNPGSADNRGHMKGTSGFWEHFLNVQVMPSISS</sequence>
<proteinExistence type="predicted"/>
<evidence type="ECO:0000313" key="2">
    <source>
        <dbReference type="EMBL" id="VDO99444.1"/>
    </source>
</evidence>
<keyword evidence="3" id="KW-1185">Reference proteome</keyword>
<feature type="compositionally biased region" description="Basic and acidic residues" evidence="1">
    <location>
        <begin position="1"/>
        <end position="19"/>
    </location>
</feature>
<feature type="compositionally biased region" description="Low complexity" evidence="1">
    <location>
        <begin position="43"/>
        <end position="56"/>
    </location>
</feature>
<accession>A0A3P8AVD1</accession>
<feature type="region of interest" description="Disordered" evidence="1">
    <location>
        <begin position="1"/>
        <end position="76"/>
    </location>
</feature>
<organism evidence="3 4">
    <name type="scientific">Heligmosomoides polygyrus</name>
    <name type="common">Parasitic roundworm</name>
    <dbReference type="NCBI Taxonomy" id="6339"/>
    <lineage>
        <taxon>Eukaryota</taxon>
        <taxon>Metazoa</taxon>
        <taxon>Ecdysozoa</taxon>
        <taxon>Nematoda</taxon>
        <taxon>Chromadorea</taxon>
        <taxon>Rhabditida</taxon>
        <taxon>Rhabditina</taxon>
        <taxon>Rhabditomorpha</taxon>
        <taxon>Strongyloidea</taxon>
        <taxon>Heligmosomidae</taxon>
        <taxon>Heligmosomoides</taxon>
    </lineage>
</organism>
<reference evidence="4" key="2">
    <citation type="submission" date="2019-09" db="UniProtKB">
        <authorList>
            <consortium name="WormBaseParasite"/>
        </authorList>
    </citation>
    <scope>IDENTIFICATION</scope>
</reference>
<dbReference type="Proteomes" id="UP000050761">
    <property type="component" value="Unassembled WGS sequence"/>
</dbReference>